<dbReference type="InterPro" id="IPR002320">
    <property type="entry name" value="Thr-tRNA-ligase_IIa"/>
</dbReference>
<dbReference type="SUPFAM" id="SSF52954">
    <property type="entry name" value="Class II aaRS ABD-related"/>
    <property type="match status" value="1"/>
</dbReference>
<dbReference type="InterPro" id="IPR012947">
    <property type="entry name" value="tRNA_SAD"/>
</dbReference>
<keyword evidence="11 13" id="KW-0030">Aminoacyl-tRNA synthetase</keyword>
<dbReference type="InterPro" id="IPR002314">
    <property type="entry name" value="aa-tRNA-synt_IIb"/>
</dbReference>
<dbReference type="Pfam" id="PF07973">
    <property type="entry name" value="tRNA_SAD"/>
    <property type="match status" value="1"/>
</dbReference>
<dbReference type="GO" id="GO:0006435">
    <property type="term" value="P:threonyl-tRNA aminoacylation"/>
    <property type="evidence" value="ECO:0007669"/>
    <property type="project" value="UniProtKB-UniRule"/>
</dbReference>
<evidence type="ECO:0000313" key="16">
    <source>
        <dbReference type="EMBL" id="AEG60708.1"/>
    </source>
</evidence>
<dbReference type="HAMAP" id="MF_00184">
    <property type="entry name" value="Thr_tRNA_synth"/>
    <property type="match status" value="1"/>
</dbReference>
<evidence type="ECO:0000256" key="4">
    <source>
        <dbReference type="ARBA" id="ARBA00022598"/>
    </source>
</evidence>
<evidence type="ECO:0000256" key="7">
    <source>
        <dbReference type="ARBA" id="ARBA00022833"/>
    </source>
</evidence>
<protein>
    <recommendedName>
        <fullName evidence="13">Threonine--tRNA ligase</fullName>
        <ecNumber evidence="13">6.1.1.3</ecNumber>
    </recommendedName>
    <alternativeName>
        <fullName evidence="13">Threonyl-tRNA synthetase</fullName>
        <shortName evidence="13">ThrRS</shortName>
    </alternativeName>
</protein>
<dbReference type="CDD" id="cd01667">
    <property type="entry name" value="TGS_ThrRS"/>
    <property type="match status" value="1"/>
</dbReference>
<dbReference type="Gene3D" id="3.30.980.10">
    <property type="entry name" value="Threonyl-trna Synthetase, Chain A, domain 2"/>
    <property type="match status" value="1"/>
</dbReference>
<comment type="catalytic activity">
    <reaction evidence="12 13">
        <text>tRNA(Thr) + L-threonine + ATP = L-threonyl-tRNA(Thr) + AMP + diphosphate + H(+)</text>
        <dbReference type="Rhea" id="RHEA:24624"/>
        <dbReference type="Rhea" id="RHEA-COMP:9670"/>
        <dbReference type="Rhea" id="RHEA-COMP:9704"/>
        <dbReference type="ChEBI" id="CHEBI:15378"/>
        <dbReference type="ChEBI" id="CHEBI:30616"/>
        <dbReference type="ChEBI" id="CHEBI:33019"/>
        <dbReference type="ChEBI" id="CHEBI:57926"/>
        <dbReference type="ChEBI" id="CHEBI:78442"/>
        <dbReference type="ChEBI" id="CHEBI:78534"/>
        <dbReference type="ChEBI" id="CHEBI:456215"/>
        <dbReference type="EC" id="6.1.1.3"/>
    </reaction>
</comment>
<dbReference type="SUPFAM" id="SSF55681">
    <property type="entry name" value="Class II aaRS and biotin synthetases"/>
    <property type="match status" value="1"/>
</dbReference>
<dbReference type="CDD" id="cd00860">
    <property type="entry name" value="ThrRS_anticodon"/>
    <property type="match status" value="1"/>
</dbReference>
<dbReference type="OrthoDB" id="9802304at2"/>
<dbReference type="FunFam" id="3.40.50.800:FF:000001">
    <property type="entry name" value="Threonine--tRNA ligase"/>
    <property type="match status" value="1"/>
</dbReference>
<dbReference type="Gene3D" id="3.10.20.30">
    <property type="match status" value="1"/>
</dbReference>
<dbReference type="PANTHER" id="PTHR11451">
    <property type="entry name" value="THREONINE-TRNA LIGASE"/>
    <property type="match status" value="1"/>
</dbReference>
<dbReference type="FunFam" id="3.30.930.10:FF:000002">
    <property type="entry name" value="Threonine--tRNA ligase"/>
    <property type="match status" value="1"/>
</dbReference>
<dbReference type="KEGG" id="dru:Desru_2475"/>
<evidence type="ECO:0000256" key="3">
    <source>
        <dbReference type="ARBA" id="ARBA00022555"/>
    </source>
</evidence>
<dbReference type="InterPro" id="IPR018163">
    <property type="entry name" value="Thr/Ala-tRNA-synth_IIc_edit"/>
</dbReference>
<keyword evidence="4 13" id="KW-0436">Ligase</keyword>
<dbReference type="GO" id="GO:0005737">
    <property type="term" value="C:cytoplasm"/>
    <property type="evidence" value="ECO:0007669"/>
    <property type="project" value="UniProtKB-SubCell"/>
</dbReference>
<evidence type="ECO:0000256" key="12">
    <source>
        <dbReference type="ARBA" id="ARBA00049515"/>
    </source>
</evidence>
<dbReference type="InterPro" id="IPR004095">
    <property type="entry name" value="TGS"/>
</dbReference>
<dbReference type="InterPro" id="IPR045864">
    <property type="entry name" value="aa-tRNA-synth_II/BPL/LPL"/>
</dbReference>
<dbReference type="InterPro" id="IPR012675">
    <property type="entry name" value="Beta-grasp_dom_sf"/>
</dbReference>
<feature type="binding site" evidence="13">
    <location>
        <position position="384"/>
    </location>
    <ligand>
        <name>Zn(2+)</name>
        <dbReference type="ChEBI" id="CHEBI:29105"/>
        <note>catalytic</note>
    </ligand>
</feature>
<proteinExistence type="inferred from homology"/>
<evidence type="ECO:0000256" key="6">
    <source>
        <dbReference type="ARBA" id="ARBA00022741"/>
    </source>
</evidence>
<dbReference type="PROSITE" id="PS50862">
    <property type="entry name" value="AA_TRNA_LIGASE_II"/>
    <property type="match status" value="1"/>
</dbReference>
<feature type="binding site" evidence="13">
    <location>
        <position position="333"/>
    </location>
    <ligand>
        <name>Zn(2+)</name>
        <dbReference type="ChEBI" id="CHEBI:29105"/>
        <note>catalytic</note>
    </ligand>
</feature>
<dbReference type="Gene3D" id="3.30.930.10">
    <property type="entry name" value="Bira Bifunctional Protein, Domain 2"/>
    <property type="match status" value="1"/>
</dbReference>
<dbReference type="HOGENOM" id="CLU_008554_0_1_9"/>
<keyword evidence="7 13" id="KW-0862">Zinc</keyword>
<comment type="similarity">
    <text evidence="1 13">Belongs to the class-II aminoacyl-tRNA synthetase family.</text>
</comment>
<dbReference type="FunFam" id="3.30.54.20:FF:000002">
    <property type="entry name" value="Threonine--tRNA ligase"/>
    <property type="match status" value="1"/>
</dbReference>
<accession>F6DNY9</accession>
<keyword evidence="17" id="KW-1185">Reference proteome</keyword>
<dbReference type="NCBIfam" id="TIGR00418">
    <property type="entry name" value="thrS"/>
    <property type="match status" value="1"/>
</dbReference>
<feature type="binding site" evidence="13">
    <location>
        <position position="509"/>
    </location>
    <ligand>
        <name>Zn(2+)</name>
        <dbReference type="ChEBI" id="CHEBI:29105"/>
        <note>catalytic</note>
    </ligand>
</feature>
<dbReference type="InterPro" id="IPR036621">
    <property type="entry name" value="Anticodon-bd_dom_sf"/>
</dbReference>
<evidence type="ECO:0000256" key="11">
    <source>
        <dbReference type="ARBA" id="ARBA00023146"/>
    </source>
</evidence>
<dbReference type="InterPro" id="IPR012676">
    <property type="entry name" value="TGS-like"/>
</dbReference>
<dbReference type="PRINTS" id="PR01047">
    <property type="entry name" value="TRNASYNTHTHR"/>
</dbReference>
<comment type="subunit">
    <text evidence="13">Homodimer.</text>
</comment>
<evidence type="ECO:0000256" key="10">
    <source>
        <dbReference type="ARBA" id="ARBA00022917"/>
    </source>
</evidence>
<keyword evidence="9 13" id="KW-0694">RNA-binding</keyword>
<dbReference type="GO" id="GO:0000049">
    <property type="term" value="F:tRNA binding"/>
    <property type="evidence" value="ECO:0007669"/>
    <property type="project" value="UniProtKB-KW"/>
</dbReference>
<sequence length="636" mass="73078">MVKITLKDGSVREYPAGTTVLEMAKSISQGLAREVLAGKVNGRLVDLNYPLEEDAALELLTFNDPEGQNIYRHSTAHVMAQAVKRLFPEAKLAIGPAIQDGFYYDFDVATPFTPAQLEQIEGEMNKIIKEDIPFERVQISRAEALERFNKSGEIYKVELVNDLPEDAVISCYHQGDFVDLCAGPHVPSTGRLKSVKLMNLAGAYWRGSEKNKMLQRIYGTSFPKKSLLDEHLFRLEEAKRRDHRKLGQELELFSIQEEGPGFPFFHPKGMVLRNELENFWRLQHKRRGYQEIRTPIILNRELWEQSGHWDHYKENMYFTKIDDGDYAVKPMNCPGSILVYKAKMHSYRDLPLRWCELGLVHRHELSGVLHGLMRVRCFTQDDAHIFMLPSQIKDEIIGVIDLFEDFYKTFGLGYSVELSTRPEKSMGSDEDWELATNSLRQALESQELPYKVNEGDGAFYGPKIDFHLTDSLGRTWQCGTIQLDFQMPERFDLTYVGEDGQKHRPVMIHRVVFGSIERFIGVLTEHFAGAFPVWLAPVQVKVMPITERQHPYAGEVLKRLEALDIRAELDARNEKINYKIREAQTQKVPYMLVIGDREMDNKAVAVRQRGKGDTGAVALEEFIKTIQKDIENKTIF</sequence>
<dbReference type="GO" id="GO:0016740">
    <property type="term" value="F:transferase activity"/>
    <property type="evidence" value="ECO:0007669"/>
    <property type="project" value="UniProtKB-ARBA"/>
</dbReference>
<keyword evidence="6 13" id="KW-0547">Nucleotide-binding</keyword>
<evidence type="ECO:0000313" key="17">
    <source>
        <dbReference type="Proteomes" id="UP000009234"/>
    </source>
</evidence>
<keyword evidence="8 13" id="KW-0067">ATP-binding</keyword>
<dbReference type="RefSeq" id="WP_013842464.1">
    <property type="nucleotide sequence ID" value="NC_015589.1"/>
</dbReference>
<keyword evidence="5 13" id="KW-0479">Metal-binding</keyword>
<dbReference type="AlphaFoldDB" id="F6DNY9"/>
<evidence type="ECO:0000256" key="5">
    <source>
        <dbReference type="ARBA" id="ARBA00022723"/>
    </source>
</evidence>
<dbReference type="GO" id="GO:0046872">
    <property type="term" value="F:metal ion binding"/>
    <property type="evidence" value="ECO:0007669"/>
    <property type="project" value="UniProtKB-KW"/>
</dbReference>
<dbReference type="Pfam" id="PF03129">
    <property type="entry name" value="HGTP_anticodon"/>
    <property type="match status" value="1"/>
</dbReference>
<dbReference type="Pfam" id="PF00587">
    <property type="entry name" value="tRNA-synt_2b"/>
    <property type="match status" value="1"/>
</dbReference>
<dbReference type="SMART" id="SM00863">
    <property type="entry name" value="tRNA_SAD"/>
    <property type="match status" value="1"/>
</dbReference>
<feature type="domain" description="Aminoacyl-transfer RNA synthetases class-II family profile" evidence="14">
    <location>
        <begin position="266"/>
        <end position="532"/>
    </location>
</feature>
<reference evidence="16 17" key="2">
    <citation type="journal article" date="2012" name="Stand. Genomic Sci.">
        <title>Complete genome sequence of the sulfate-reducing firmicute Desulfotomaculum ruminis type strain (DL(T)).</title>
        <authorList>
            <person name="Spring S."/>
            <person name="Visser M."/>
            <person name="Lu M."/>
            <person name="Copeland A."/>
            <person name="Lapidus A."/>
            <person name="Lucas S."/>
            <person name="Cheng J.F."/>
            <person name="Han C."/>
            <person name="Tapia R."/>
            <person name="Goodwin L.A."/>
            <person name="Pitluck S."/>
            <person name="Ivanova N."/>
            <person name="Land M."/>
            <person name="Hauser L."/>
            <person name="Larimer F."/>
            <person name="Rohde M."/>
            <person name="Goker M."/>
            <person name="Detter J.C."/>
            <person name="Kyrpides N.C."/>
            <person name="Woyke T."/>
            <person name="Schaap P.J."/>
            <person name="Plugge C.M."/>
            <person name="Muyzer G."/>
            <person name="Kuever J."/>
            <person name="Pereira I.A."/>
            <person name="Parshina S.N."/>
            <person name="Bernier-Latmani R."/>
            <person name="Stams A.J."/>
            <person name="Klenk H.P."/>
        </authorList>
    </citation>
    <scope>NUCLEOTIDE SEQUENCE [LARGE SCALE GENOMIC DNA]</scope>
    <source>
        <strain evidence="17">ATCC 23193 / DSM 2154 / NCIB 8452 / DL</strain>
    </source>
</reference>
<dbReference type="Proteomes" id="UP000009234">
    <property type="component" value="Chromosome"/>
</dbReference>
<dbReference type="eggNOG" id="COG0441">
    <property type="taxonomic scope" value="Bacteria"/>
</dbReference>
<feature type="domain" description="TGS" evidence="15">
    <location>
        <begin position="1"/>
        <end position="61"/>
    </location>
</feature>
<name>F6DNY9_DESRL</name>
<gene>
    <name evidence="13" type="primary">thrS</name>
    <name evidence="16" type="ordered locus">Desru_2475</name>
</gene>
<dbReference type="InterPro" id="IPR033728">
    <property type="entry name" value="ThrRS_core"/>
</dbReference>
<evidence type="ECO:0000259" key="15">
    <source>
        <dbReference type="PROSITE" id="PS51880"/>
    </source>
</evidence>
<reference evidence="17" key="1">
    <citation type="submission" date="2011-05" db="EMBL/GenBank/DDBJ databases">
        <title>Complete sequence of Desulfotomaculum ruminis DSM 2154.</title>
        <authorList>
            <person name="Lucas S."/>
            <person name="Copeland A."/>
            <person name="Lapidus A."/>
            <person name="Cheng J.-F."/>
            <person name="Goodwin L."/>
            <person name="Pitluck S."/>
            <person name="Lu M."/>
            <person name="Detter J.C."/>
            <person name="Han C."/>
            <person name="Tapia R."/>
            <person name="Land M."/>
            <person name="Hauser L."/>
            <person name="Kyrpides N."/>
            <person name="Ivanova N."/>
            <person name="Mikhailova N."/>
            <person name="Pagani I."/>
            <person name="Stams A.J.M."/>
            <person name="Plugge C.M."/>
            <person name="Muyzer G."/>
            <person name="Kuever J."/>
            <person name="Parshina S.N."/>
            <person name="Ivanova A.E."/>
            <person name="Nazina T.N."/>
            <person name="Brambilla E."/>
            <person name="Spring S."/>
            <person name="Klenk H.-P."/>
            <person name="Woyke T."/>
        </authorList>
    </citation>
    <scope>NUCLEOTIDE SEQUENCE [LARGE SCALE GENOMIC DNA]</scope>
    <source>
        <strain evidence="17">ATCC 23193 / DSM 2154 / NCIB 8452 / DL</strain>
    </source>
</reference>
<dbReference type="Gene3D" id="3.30.54.20">
    <property type="match status" value="1"/>
</dbReference>
<comment type="cofactor">
    <cofactor evidence="13">
        <name>Zn(2+)</name>
        <dbReference type="ChEBI" id="CHEBI:29105"/>
    </cofactor>
    <text evidence="13">Binds 1 zinc ion per subunit.</text>
</comment>
<evidence type="ECO:0000256" key="9">
    <source>
        <dbReference type="ARBA" id="ARBA00022884"/>
    </source>
</evidence>
<dbReference type="PANTHER" id="PTHR11451:SF44">
    <property type="entry name" value="THREONINE--TRNA LIGASE, CHLOROPLASTIC_MITOCHONDRIAL 2"/>
    <property type="match status" value="1"/>
</dbReference>
<evidence type="ECO:0000256" key="1">
    <source>
        <dbReference type="ARBA" id="ARBA00008226"/>
    </source>
</evidence>
<evidence type="ECO:0000259" key="14">
    <source>
        <dbReference type="PROSITE" id="PS50862"/>
    </source>
</evidence>
<dbReference type="InterPro" id="IPR047246">
    <property type="entry name" value="ThrRS_anticodon"/>
</dbReference>
<dbReference type="GO" id="GO:0140096">
    <property type="term" value="F:catalytic activity, acting on a protein"/>
    <property type="evidence" value="ECO:0007669"/>
    <property type="project" value="UniProtKB-ARBA"/>
</dbReference>
<keyword evidence="3 13" id="KW-0820">tRNA-binding</keyword>
<dbReference type="FunFam" id="3.30.980.10:FF:000005">
    <property type="entry name" value="Threonyl-tRNA synthetase, mitochondrial"/>
    <property type="match status" value="1"/>
</dbReference>
<dbReference type="STRING" id="696281.Desru_2475"/>
<dbReference type="SUPFAM" id="SSF81271">
    <property type="entry name" value="TGS-like"/>
    <property type="match status" value="1"/>
</dbReference>
<dbReference type="InterPro" id="IPR004154">
    <property type="entry name" value="Anticodon-bd"/>
</dbReference>
<comment type="caution">
    <text evidence="13">Lacks conserved residue(s) required for the propagation of feature annotation.</text>
</comment>
<dbReference type="FunFam" id="3.10.20.30:FF:000005">
    <property type="entry name" value="Threonine--tRNA ligase"/>
    <property type="match status" value="1"/>
</dbReference>
<dbReference type="EC" id="6.1.1.3" evidence="13"/>
<evidence type="ECO:0000256" key="13">
    <source>
        <dbReference type="HAMAP-Rule" id="MF_00184"/>
    </source>
</evidence>
<dbReference type="CDD" id="cd00771">
    <property type="entry name" value="ThrRS_core"/>
    <property type="match status" value="1"/>
</dbReference>
<keyword evidence="10 13" id="KW-0648">Protein biosynthesis</keyword>
<organism evidence="16 17">
    <name type="scientific">Desulforamulus ruminis (strain ATCC 23193 / DSM 2154 / NCIMB 8452 / DL)</name>
    <name type="common">Desulfotomaculum ruminis</name>
    <dbReference type="NCBI Taxonomy" id="696281"/>
    <lineage>
        <taxon>Bacteria</taxon>
        <taxon>Bacillati</taxon>
        <taxon>Bacillota</taxon>
        <taxon>Clostridia</taxon>
        <taxon>Eubacteriales</taxon>
        <taxon>Peptococcaceae</taxon>
        <taxon>Desulforamulus</taxon>
    </lineage>
</organism>
<dbReference type="GO" id="GO:0004829">
    <property type="term" value="F:threonine-tRNA ligase activity"/>
    <property type="evidence" value="ECO:0007669"/>
    <property type="project" value="UniProtKB-UniRule"/>
</dbReference>
<evidence type="ECO:0000256" key="8">
    <source>
        <dbReference type="ARBA" id="ARBA00022840"/>
    </source>
</evidence>
<dbReference type="SUPFAM" id="SSF55186">
    <property type="entry name" value="ThrRS/AlaRS common domain"/>
    <property type="match status" value="1"/>
</dbReference>
<evidence type="ECO:0000256" key="2">
    <source>
        <dbReference type="ARBA" id="ARBA00022490"/>
    </source>
</evidence>
<dbReference type="PROSITE" id="PS51880">
    <property type="entry name" value="TGS"/>
    <property type="match status" value="1"/>
</dbReference>
<dbReference type="EMBL" id="CP002780">
    <property type="protein sequence ID" value="AEG60708.1"/>
    <property type="molecule type" value="Genomic_DNA"/>
</dbReference>
<comment type="subcellular location">
    <subcellularLocation>
        <location evidence="13">Cytoplasm</location>
    </subcellularLocation>
</comment>
<dbReference type="Pfam" id="PF02824">
    <property type="entry name" value="TGS"/>
    <property type="match status" value="1"/>
</dbReference>
<dbReference type="Gene3D" id="3.40.50.800">
    <property type="entry name" value="Anticodon-binding domain"/>
    <property type="match status" value="1"/>
</dbReference>
<dbReference type="GO" id="GO:0005524">
    <property type="term" value="F:ATP binding"/>
    <property type="evidence" value="ECO:0007669"/>
    <property type="project" value="UniProtKB-UniRule"/>
</dbReference>
<keyword evidence="2 13" id="KW-0963">Cytoplasm</keyword>
<dbReference type="InterPro" id="IPR006195">
    <property type="entry name" value="aa-tRNA-synth_II"/>
</dbReference>